<dbReference type="Proteomes" id="UP001642260">
    <property type="component" value="Unassembled WGS sequence"/>
</dbReference>
<gene>
    <name evidence="2" type="ORF">ERUC_LOCUS20050</name>
</gene>
<sequence length="125" mass="14091">MRLLTQTTFRLSEDKDDNEENDQEVNHRNRAKTVTKVETFTGDILASLKKERSQVPRGTVRSRRQGFFSMQNPEIADHNGSNVVAIFKVENSGLGTKIYTSGSVEATAARQGRGEREAKHFRHGN</sequence>
<feature type="region of interest" description="Disordered" evidence="1">
    <location>
        <begin position="1"/>
        <end position="27"/>
    </location>
</feature>
<dbReference type="AlphaFoldDB" id="A0ABC8K7Q5"/>
<evidence type="ECO:0000256" key="1">
    <source>
        <dbReference type="SAM" id="MobiDB-lite"/>
    </source>
</evidence>
<feature type="compositionally biased region" description="Acidic residues" evidence="1">
    <location>
        <begin position="14"/>
        <end position="23"/>
    </location>
</feature>
<keyword evidence="3" id="KW-1185">Reference proteome</keyword>
<feature type="compositionally biased region" description="Polar residues" evidence="1">
    <location>
        <begin position="1"/>
        <end position="10"/>
    </location>
</feature>
<feature type="region of interest" description="Disordered" evidence="1">
    <location>
        <begin position="105"/>
        <end position="125"/>
    </location>
</feature>
<protein>
    <submittedName>
        <fullName evidence="2">Uncharacterized protein</fullName>
    </submittedName>
</protein>
<organism evidence="2 3">
    <name type="scientific">Eruca vesicaria subsp. sativa</name>
    <name type="common">Garden rocket</name>
    <name type="synonym">Eruca sativa</name>
    <dbReference type="NCBI Taxonomy" id="29727"/>
    <lineage>
        <taxon>Eukaryota</taxon>
        <taxon>Viridiplantae</taxon>
        <taxon>Streptophyta</taxon>
        <taxon>Embryophyta</taxon>
        <taxon>Tracheophyta</taxon>
        <taxon>Spermatophyta</taxon>
        <taxon>Magnoliopsida</taxon>
        <taxon>eudicotyledons</taxon>
        <taxon>Gunneridae</taxon>
        <taxon>Pentapetalae</taxon>
        <taxon>rosids</taxon>
        <taxon>malvids</taxon>
        <taxon>Brassicales</taxon>
        <taxon>Brassicaceae</taxon>
        <taxon>Brassiceae</taxon>
        <taxon>Eruca</taxon>
    </lineage>
</organism>
<evidence type="ECO:0000313" key="3">
    <source>
        <dbReference type="Proteomes" id="UP001642260"/>
    </source>
</evidence>
<accession>A0ABC8K7Q5</accession>
<reference evidence="2 3" key="1">
    <citation type="submission" date="2022-03" db="EMBL/GenBank/DDBJ databases">
        <authorList>
            <person name="Macdonald S."/>
            <person name="Ahmed S."/>
            <person name="Newling K."/>
        </authorList>
    </citation>
    <scope>NUCLEOTIDE SEQUENCE [LARGE SCALE GENOMIC DNA]</scope>
</reference>
<proteinExistence type="predicted"/>
<name>A0ABC8K7Q5_ERUVS</name>
<evidence type="ECO:0000313" key="2">
    <source>
        <dbReference type="EMBL" id="CAH8354295.1"/>
    </source>
</evidence>
<comment type="caution">
    <text evidence="2">The sequence shown here is derived from an EMBL/GenBank/DDBJ whole genome shotgun (WGS) entry which is preliminary data.</text>
</comment>
<dbReference type="EMBL" id="CAKOAT010190710">
    <property type="protein sequence ID" value="CAH8354295.1"/>
    <property type="molecule type" value="Genomic_DNA"/>
</dbReference>